<dbReference type="RefSeq" id="WP_341699737.1">
    <property type="nucleotide sequence ID" value="NZ_JBBYHU010000007.1"/>
</dbReference>
<accession>A0ABU9HK43</accession>
<dbReference type="InterPro" id="IPR024294">
    <property type="entry name" value="DUF3810"/>
</dbReference>
<evidence type="ECO:0000313" key="3">
    <source>
        <dbReference type="Proteomes" id="UP001398556"/>
    </source>
</evidence>
<evidence type="ECO:0000313" key="2">
    <source>
        <dbReference type="EMBL" id="MEL1240498.1"/>
    </source>
</evidence>
<reference evidence="2 3" key="1">
    <citation type="submission" date="2024-04" db="EMBL/GenBank/DDBJ databases">
        <title>Flavobacterium sp. DGU99 16S ribosomal RNA gene Genome sequencing and assembly.</title>
        <authorList>
            <person name="Park S."/>
        </authorList>
    </citation>
    <scope>NUCLEOTIDE SEQUENCE [LARGE SCALE GENOMIC DNA]</scope>
    <source>
        <strain evidence="2 3">DGU99</strain>
    </source>
</reference>
<keyword evidence="3" id="KW-1185">Reference proteome</keyword>
<keyword evidence="1" id="KW-0472">Membrane</keyword>
<dbReference type="EMBL" id="JBBYHU010000007">
    <property type="protein sequence ID" value="MEL1240498.1"/>
    <property type="molecule type" value="Genomic_DNA"/>
</dbReference>
<feature type="transmembrane region" description="Helical" evidence="1">
    <location>
        <begin position="66"/>
        <end position="90"/>
    </location>
</feature>
<comment type="caution">
    <text evidence="2">The sequence shown here is derived from an EMBL/GenBank/DDBJ whole genome shotgun (WGS) entry which is preliminary data.</text>
</comment>
<feature type="transmembrane region" description="Helical" evidence="1">
    <location>
        <begin position="27"/>
        <end position="46"/>
    </location>
</feature>
<name>A0ABU9HK43_9FLAO</name>
<dbReference type="Proteomes" id="UP001398556">
    <property type="component" value="Unassembled WGS sequence"/>
</dbReference>
<sequence>MKSILWHLNDYYDIFTIIKNVILKRKYILAFLLVFQILILKILPFFSETIETFYSNGLYPLLANFFRIILGWIPFSIGDVLYFSLILLIAKWFWTNRKNWKTNWKDQILSILSVLSVFYFFFHFLWALNYYRLPLFEKIKIERNYSDADLYLFTQKIIARTNEVHFQITKNDSLKVSYPYSEEITFSKNLNGYQKLAVHYPFFNYQNLSIKKSLFSLPLTYMGFGGYLNPFTNEAQVNELMPKYNLPTTSCHEMAHQMGYASESECNFIGFLASVNNNDSYFKYSGYSFALRYCLNNWYIRDEKIYKQLLQSVHPGILKNFQESEDFWQQYETPIEKGFHAFYDRYLKLNQQHEGIESYSKFINLLVNYYKTRTL</sequence>
<feature type="transmembrane region" description="Helical" evidence="1">
    <location>
        <begin position="111"/>
        <end position="131"/>
    </location>
</feature>
<gene>
    <name evidence="2" type="ORF">AAEO59_05515</name>
</gene>
<keyword evidence="1" id="KW-0812">Transmembrane</keyword>
<proteinExistence type="predicted"/>
<keyword evidence="1" id="KW-1133">Transmembrane helix</keyword>
<organism evidence="2 3">
    <name type="scientific">Flavobacterium flavipallidum</name>
    <dbReference type="NCBI Taxonomy" id="3139140"/>
    <lineage>
        <taxon>Bacteria</taxon>
        <taxon>Pseudomonadati</taxon>
        <taxon>Bacteroidota</taxon>
        <taxon>Flavobacteriia</taxon>
        <taxon>Flavobacteriales</taxon>
        <taxon>Flavobacteriaceae</taxon>
        <taxon>Flavobacterium</taxon>
    </lineage>
</organism>
<dbReference type="Pfam" id="PF12725">
    <property type="entry name" value="DUF3810"/>
    <property type="match status" value="1"/>
</dbReference>
<protein>
    <submittedName>
        <fullName evidence="2">DUF3810 domain-containing protein</fullName>
    </submittedName>
</protein>
<evidence type="ECO:0000256" key="1">
    <source>
        <dbReference type="SAM" id="Phobius"/>
    </source>
</evidence>